<keyword evidence="9 19" id="KW-0732">Signal</keyword>
<feature type="chain" id="PRO_5021845037" description="C3/C5 convertase" evidence="19">
    <location>
        <begin position="22"/>
        <end position="754"/>
    </location>
</feature>
<dbReference type="SUPFAM" id="SSF53300">
    <property type="entry name" value="vWA-like"/>
    <property type="match status" value="1"/>
</dbReference>
<keyword evidence="10" id="KW-0677">Repeat</keyword>
<evidence type="ECO:0000256" key="14">
    <source>
        <dbReference type="ARBA" id="ARBA00023157"/>
    </source>
</evidence>
<keyword evidence="7 18" id="KW-0768">Sushi</keyword>
<reference evidence="23 24" key="1">
    <citation type="journal article" date="2019" name="Sci. Data">
        <title>Hybrid genome assembly and annotation of Danionella translucida.</title>
        <authorList>
            <person name="Kadobianskyi M."/>
            <person name="Schulze L."/>
            <person name="Schuelke M."/>
            <person name="Judkewitz B."/>
        </authorList>
    </citation>
    <scope>NUCLEOTIDE SEQUENCE [LARGE SCALE GENOMIC DNA]</scope>
    <source>
        <strain evidence="23 24">Bolton</strain>
    </source>
</reference>
<evidence type="ECO:0000256" key="7">
    <source>
        <dbReference type="ARBA" id="ARBA00022659"/>
    </source>
</evidence>
<evidence type="ECO:0000256" key="12">
    <source>
        <dbReference type="ARBA" id="ARBA00022825"/>
    </source>
</evidence>
<dbReference type="InterPro" id="IPR018114">
    <property type="entry name" value="TRYPSIN_HIS"/>
</dbReference>
<feature type="domain" description="Sushi" evidence="22">
    <location>
        <begin position="147"/>
        <end position="204"/>
    </location>
</feature>
<comment type="cofactor">
    <cofactor evidence="1">
        <name>Mn(2+)</name>
        <dbReference type="ChEBI" id="CHEBI:29035"/>
    </cofactor>
</comment>
<organism evidence="23 24">
    <name type="scientific">Danionella cerebrum</name>
    <dbReference type="NCBI Taxonomy" id="2873325"/>
    <lineage>
        <taxon>Eukaryota</taxon>
        <taxon>Metazoa</taxon>
        <taxon>Chordata</taxon>
        <taxon>Craniata</taxon>
        <taxon>Vertebrata</taxon>
        <taxon>Euteleostomi</taxon>
        <taxon>Actinopterygii</taxon>
        <taxon>Neopterygii</taxon>
        <taxon>Teleostei</taxon>
        <taxon>Ostariophysi</taxon>
        <taxon>Cypriniformes</taxon>
        <taxon>Danionidae</taxon>
        <taxon>Danioninae</taxon>
        <taxon>Danionella</taxon>
    </lineage>
</organism>
<dbReference type="Gene3D" id="2.10.70.10">
    <property type="entry name" value="Complement Module, domain 1"/>
    <property type="match status" value="3"/>
</dbReference>
<protein>
    <recommendedName>
        <fullName evidence="16">C3/C5 convertase</fullName>
    </recommendedName>
</protein>
<dbReference type="PANTHER" id="PTHR46393">
    <property type="entry name" value="SUSHI DOMAIN-CONTAINING PROTEIN"/>
    <property type="match status" value="1"/>
</dbReference>
<evidence type="ECO:0000256" key="6">
    <source>
        <dbReference type="ARBA" id="ARBA00022588"/>
    </source>
</evidence>
<evidence type="ECO:0000256" key="1">
    <source>
        <dbReference type="ARBA" id="ARBA00001936"/>
    </source>
</evidence>
<evidence type="ECO:0000256" key="10">
    <source>
        <dbReference type="ARBA" id="ARBA00022737"/>
    </source>
</evidence>
<feature type="active site" description="Charge relay system" evidence="17">
    <location>
        <position position="560"/>
    </location>
</feature>
<evidence type="ECO:0000256" key="16">
    <source>
        <dbReference type="ARBA" id="ARBA00029636"/>
    </source>
</evidence>
<dbReference type="PROSITE" id="PS00134">
    <property type="entry name" value="TRYPSIN_HIS"/>
    <property type="match status" value="1"/>
</dbReference>
<dbReference type="InterPro" id="IPR000436">
    <property type="entry name" value="Sushi_SCR_CCP_dom"/>
</dbReference>
<dbReference type="Pfam" id="PF00089">
    <property type="entry name" value="Trypsin"/>
    <property type="match status" value="1"/>
</dbReference>
<evidence type="ECO:0000256" key="3">
    <source>
        <dbReference type="ARBA" id="ARBA00004241"/>
    </source>
</evidence>
<dbReference type="SMART" id="SM00032">
    <property type="entry name" value="CCP"/>
    <property type="match status" value="3"/>
</dbReference>
<evidence type="ECO:0000256" key="9">
    <source>
        <dbReference type="ARBA" id="ARBA00022729"/>
    </source>
</evidence>
<dbReference type="Gene3D" id="2.40.10.10">
    <property type="entry name" value="Trypsin-like serine proteases"/>
    <property type="match status" value="2"/>
</dbReference>
<dbReference type="GO" id="GO:0009986">
    <property type="term" value="C:cell surface"/>
    <property type="evidence" value="ECO:0007669"/>
    <property type="project" value="UniProtKB-SubCell"/>
</dbReference>
<evidence type="ECO:0000256" key="8">
    <source>
        <dbReference type="ARBA" id="ARBA00022670"/>
    </source>
</evidence>
<dbReference type="Pfam" id="PF00084">
    <property type="entry name" value="Sushi"/>
    <property type="match status" value="2"/>
</dbReference>
<comment type="caution">
    <text evidence="23">The sequence shown here is derived from an EMBL/GenBank/DDBJ whole genome shotgun (WGS) entry which is preliminary data.</text>
</comment>
<evidence type="ECO:0000313" key="24">
    <source>
        <dbReference type="Proteomes" id="UP000316079"/>
    </source>
</evidence>
<comment type="subcellular location">
    <subcellularLocation>
        <location evidence="3">Cell surface</location>
    </subcellularLocation>
    <subcellularLocation>
        <location evidence="4">Secreted</location>
    </subcellularLocation>
</comment>
<keyword evidence="8" id="KW-0645">Protease</keyword>
<feature type="domain" description="VWFA" evidence="20">
    <location>
        <begin position="251"/>
        <end position="449"/>
    </location>
</feature>
<dbReference type="InterPro" id="IPR002035">
    <property type="entry name" value="VWF_A"/>
</dbReference>
<dbReference type="STRING" id="623744.A0A553MLV5"/>
<feature type="disulfide bond" evidence="18">
    <location>
        <begin position="115"/>
        <end position="142"/>
    </location>
</feature>
<dbReference type="SUPFAM" id="SSF57535">
    <property type="entry name" value="Complement control module/SCR domain"/>
    <property type="match status" value="3"/>
</dbReference>
<dbReference type="PROSITE" id="PS50923">
    <property type="entry name" value="SUSHI"/>
    <property type="match status" value="3"/>
</dbReference>
<dbReference type="GO" id="GO:0006508">
    <property type="term" value="P:proteolysis"/>
    <property type="evidence" value="ECO:0007669"/>
    <property type="project" value="UniProtKB-KW"/>
</dbReference>
<evidence type="ECO:0000256" key="19">
    <source>
        <dbReference type="SAM" id="SignalP"/>
    </source>
</evidence>
<evidence type="ECO:0000313" key="23">
    <source>
        <dbReference type="EMBL" id="TRY54168.1"/>
    </source>
</evidence>
<feature type="domain" description="Peptidase S1" evidence="21">
    <location>
        <begin position="450"/>
        <end position="739"/>
    </location>
</feature>
<dbReference type="SUPFAM" id="SSF50494">
    <property type="entry name" value="Trypsin-like serine proteases"/>
    <property type="match status" value="1"/>
</dbReference>
<dbReference type="SMART" id="SM00327">
    <property type="entry name" value="VWA"/>
    <property type="match status" value="1"/>
</dbReference>
<evidence type="ECO:0000256" key="5">
    <source>
        <dbReference type="ARBA" id="ARBA00022525"/>
    </source>
</evidence>
<dbReference type="InterPro" id="IPR043504">
    <property type="entry name" value="Peptidase_S1_PA_chymotrypsin"/>
</dbReference>
<keyword evidence="13" id="KW-0391">Immunity</keyword>
<dbReference type="InterPro" id="IPR035976">
    <property type="entry name" value="Sushi/SCR/CCP_sf"/>
</dbReference>
<evidence type="ECO:0000256" key="15">
    <source>
        <dbReference type="ARBA" id="ARBA00023180"/>
    </source>
</evidence>
<dbReference type="SMART" id="SM00020">
    <property type="entry name" value="Tryp_SPc"/>
    <property type="match status" value="1"/>
</dbReference>
<comment type="caution">
    <text evidence="18">Lacks conserved residue(s) required for the propagation of feature annotation.</text>
</comment>
<evidence type="ECO:0000259" key="20">
    <source>
        <dbReference type="PROSITE" id="PS50234"/>
    </source>
</evidence>
<evidence type="ECO:0000256" key="17">
    <source>
        <dbReference type="PIRSR" id="PIRSR001154-1"/>
    </source>
</evidence>
<dbReference type="InterPro" id="IPR001254">
    <property type="entry name" value="Trypsin_dom"/>
</dbReference>
<dbReference type="InterPro" id="IPR011360">
    <property type="entry name" value="Compl_C2_B"/>
</dbReference>
<feature type="domain" description="Sushi" evidence="22">
    <location>
        <begin position="26"/>
        <end position="84"/>
    </location>
</feature>
<dbReference type="GO" id="GO:0045087">
    <property type="term" value="P:innate immune response"/>
    <property type="evidence" value="ECO:0007669"/>
    <property type="project" value="UniProtKB-KW"/>
</dbReference>
<evidence type="ECO:0000256" key="18">
    <source>
        <dbReference type="PROSITE-ProRule" id="PRU00302"/>
    </source>
</evidence>
<dbReference type="EMBL" id="SRMA01027362">
    <property type="protein sequence ID" value="TRY54168.1"/>
    <property type="molecule type" value="Genomic_DNA"/>
</dbReference>
<dbReference type="GO" id="GO:0009617">
    <property type="term" value="P:response to bacterium"/>
    <property type="evidence" value="ECO:0007669"/>
    <property type="project" value="TreeGrafter"/>
</dbReference>
<dbReference type="GO" id="GO:0004252">
    <property type="term" value="F:serine-type endopeptidase activity"/>
    <property type="evidence" value="ECO:0007669"/>
    <property type="project" value="InterPro"/>
</dbReference>
<keyword evidence="24" id="KW-1185">Reference proteome</keyword>
<dbReference type="InterPro" id="IPR001314">
    <property type="entry name" value="Peptidase_S1A"/>
</dbReference>
<gene>
    <name evidence="23" type="ORF">DNTS_034843</name>
</gene>
<name>A0A553MLV5_9TELE</name>
<evidence type="ECO:0000259" key="21">
    <source>
        <dbReference type="PROSITE" id="PS50240"/>
    </source>
</evidence>
<keyword evidence="5" id="KW-0964">Secreted</keyword>
<keyword evidence="11" id="KW-0378">Hydrolase</keyword>
<dbReference type="PRINTS" id="PR00722">
    <property type="entry name" value="CHYMOTRYPSIN"/>
</dbReference>
<dbReference type="CDD" id="cd00033">
    <property type="entry name" value="CCP"/>
    <property type="match status" value="3"/>
</dbReference>
<feature type="disulfide bond" evidence="18">
    <location>
        <begin position="175"/>
        <end position="202"/>
    </location>
</feature>
<accession>A0A553MLV5</accession>
<dbReference type="FunFam" id="2.10.70.10:FF:000019">
    <property type="entry name" value="Complement factor b,-like"/>
    <property type="match status" value="2"/>
</dbReference>
<dbReference type="Gene3D" id="3.40.50.410">
    <property type="entry name" value="von Willebrand factor, type A domain"/>
    <property type="match status" value="1"/>
</dbReference>
<dbReference type="Pfam" id="PF00092">
    <property type="entry name" value="VWA"/>
    <property type="match status" value="1"/>
</dbReference>
<dbReference type="CDD" id="cd00190">
    <property type="entry name" value="Tryp_SPc"/>
    <property type="match status" value="1"/>
</dbReference>
<dbReference type="OrthoDB" id="6127264at2759"/>
<feature type="active site" description="Charge relay system" evidence="17">
    <location>
        <position position="510"/>
    </location>
</feature>
<feature type="domain" description="Sushi" evidence="22">
    <location>
        <begin position="85"/>
        <end position="144"/>
    </location>
</feature>
<dbReference type="GO" id="GO:0006956">
    <property type="term" value="P:complement activation"/>
    <property type="evidence" value="ECO:0007669"/>
    <property type="project" value="InterPro"/>
</dbReference>
<sequence length="754" mass="84523">MQCGGWLTLFMLAALIPFITSSRPSVPCRKETFSIKGGSYTVSEDGSIVRYSCPENYYPTVSIRHCVRGIWSPLPNGKKPKCKKITCPDPSGFENGDLEPNSFKYFVNDRIHFSCYSGYEFRGSETRVCQPNGKWSGSTPICGRNSDRCPDPGVPAGTSRTGDEFNIDQKVKYHCIDRLTLIGSKERICLENGQWSGTEPECYADFTYDSPEEAADGFSSSLKANLEVAQQFEEADQYGKKIQVHTGGKMDIYIALDVSGSIDKEDFERAKEVIRTLIEKISYYEVSPNYEILIFATKVVKIVSMSDFKSGQGNNLQNILTKLEEYEHNILKRLFAKGELSGTNIALAYKTILESMVVQERNDKEDFQKTQQIIIMFTDGETNMGGRPKPTVDKIKYLVHEDKLEMYVFGLGEHVHLVDINDLKTDRGNEKFFFKLRNLNDLKETFDKMIDEGTSVALCGLYKEYDDGIQSHKRRRYPWLAMISVIHSKSKISNCMGSLVSPRFILTAAHCFRRGDEPGQIMVKLDSENQGVKVKRYISHPRYNITAKKAFGIPEYYEFDVALIQLEEPVTLSTSLRPICLPCTKETNGALRLSDRDGTCKKHKEILMSGKTVGAAFMSKIEKYQIGEKTITIKQGNLRPACVEDAKRAKTITARNAADIVSDNFLCSGGTEPTVDDVSCKGDSGGATFMVPGSRVIQIGIVSWGVEDLCKGSSKPKSLPHSRDFHTNLFSPDIRSFLQLYLGNESLGTPLTFM</sequence>
<keyword evidence="15" id="KW-0325">Glycoprotein</keyword>
<dbReference type="Proteomes" id="UP000316079">
    <property type="component" value="Unassembled WGS sequence"/>
</dbReference>
<feature type="signal peptide" evidence="19">
    <location>
        <begin position="1"/>
        <end position="21"/>
    </location>
</feature>
<evidence type="ECO:0000256" key="2">
    <source>
        <dbReference type="ARBA" id="ARBA00001946"/>
    </source>
</evidence>
<proteinExistence type="predicted"/>
<feature type="active site" description="Charge relay system" evidence="17">
    <location>
        <position position="684"/>
    </location>
</feature>
<dbReference type="FunFam" id="2.40.10.10:FF:000051">
    <property type="entry name" value="complement C2 isoform X1"/>
    <property type="match status" value="1"/>
</dbReference>
<dbReference type="InterPro" id="IPR009003">
    <property type="entry name" value="Peptidase_S1_PA"/>
</dbReference>
<dbReference type="InterPro" id="IPR036465">
    <property type="entry name" value="vWFA_dom_sf"/>
</dbReference>
<evidence type="ECO:0000256" key="11">
    <source>
        <dbReference type="ARBA" id="ARBA00022801"/>
    </source>
</evidence>
<keyword evidence="6" id="KW-0399">Innate immunity</keyword>
<dbReference type="AlphaFoldDB" id="A0A553MLV5"/>
<dbReference type="PANTHER" id="PTHR46393:SF6">
    <property type="entry name" value="COMPLEMENT C2-RELATED"/>
    <property type="match status" value="1"/>
</dbReference>
<evidence type="ECO:0000256" key="13">
    <source>
        <dbReference type="ARBA" id="ARBA00022859"/>
    </source>
</evidence>
<dbReference type="GO" id="GO:0070062">
    <property type="term" value="C:extracellular exosome"/>
    <property type="evidence" value="ECO:0007669"/>
    <property type="project" value="TreeGrafter"/>
</dbReference>
<dbReference type="PROSITE" id="PS50234">
    <property type="entry name" value="VWFA"/>
    <property type="match status" value="1"/>
</dbReference>
<evidence type="ECO:0000259" key="22">
    <source>
        <dbReference type="PROSITE" id="PS50923"/>
    </source>
</evidence>
<comment type="cofactor">
    <cofactor evidence="2">
        <name>Mg(2+)</name>
        <dbReference type="ChEBI" id="CHEBI:18420"/>
    </cofactor>
</comment>
<evidence type="ECO:0000256" key="4">
    <source>
        <dbReference type="ARBA" id="ARBA00004613"/>
    </source>
</evidence>
<keyword evidence="12" id="KW-0720">Serine protease</keyword>
<dbReference type="PIRSF" id="PIRSF001154">
    <property type="entry name" value="Compl_C2_B"/>
    <property type="match status" value="1"/>
</dbReference>
<dbReference type="PROSITE" id="PS50240">
    <property type="entry name" value="TRYPSIN_DOM"/>
    <property type="match status" value="1"/>
</dbReference>
<keyword evidence="14 18" id="KW-1015">Disulfide bond</keyword>